<dbReference type="Proteomes" id="UP000236161">
    <property type="component" value="Unassembled WGS sequence"/>
</dbReference>
<evidence type="ECO:0000313" key="6">
    <source>
        <dbReference type="EMBL" id="PKA60108.1"/>
    </source>
</evidence>
<keyword evidence="4" id="KW-0539">Nucleus</keyword>
<dbReference type="InterPro" id="IPR003441">
    <property type="entry name" value="NAC-dom"/>
</dbReference>
<dbReference type="GO" id="GO:0003677">
    <property type="term" value="F:DNA binding"/>
    <property type="evidence" value="ECO:0007669"/>
    <property type="project" value="UniProtKB-KW"/>
</dbReference>
<dbReference type="PANTHER" id="PTHR31744">
    <property type="entry name" value="PROTEIN CUP-SHAPED COTYLEDON 2-RELATED"/>
    <property type="match status" value="1"/>
</dbReference>
<reference evidence="6 7" key="1">
    <citation type="journal article" date="2017" name="Nature">
        <title>The Apostasia genome and the evolution of orchids.</title>
        <authorList>
            <person name="Zhang G.Q."/>
            <person name="Liu K.W."/>
            <person name="Li Z."/>
            <person name="Lohaus R."/>
            <person name="Hsiao Y.Y."/>
            <person name="Niu S.C."/>
            <person name="Wang J.Y."/>
            <person name="Lin Y.C."/>
            <person name="Xu Q."/>
            <person name="Chen L.J."/>
            <person name="Yoshida K."/>
            <person name="Fujiwara S."/>
            <person name="Wang Z.W."/>
            <person name="Zhang Y.Q."/>
            <person name="Mitsuda N."/>
            <person name="Wang M."/>
            <person name="Liu G.H."/>
            <person name="Pecoraro L."/>
            <person name="Huang H.X."/>
            <person name="Xiao X.J."/>
            <person name="Lin M."/>
            <person name="Wu X.Y."/>
            <person name="Wu W.L."/>
            <person name="Chen Y.Y."/>
            <person name="Chang S.B."/>
            <person name="Sakamoto S."/>
            <person name="Ohme-Takagi M."/>
            <person name="Yagi M."/>
            <person name="Zeng S.J."/>
            <person name="Shen C.Y."/>
            <person name="Yeh C.M."/>
            <person name="Luo Y.B."/>
            <person name="Tsai W.C."/>
            <person name="Van de Peer Y."/>
            <person name="Liu Z.J."/>
        </authorList>
    </citation>
    <scope>NUCLEOTIDE SEQUENCE [LARGE SCALE GENOMIC DNA]</scope>
    <source>
        <strain evidence="7">cv. Shenzhen</strain>
        <tissue evidence="6">Stem</tissue>
    </source>
</reference>
<sequence length="262" mass="30055">MLKEKNNFPYLVQLLRSPFYNEESMLQYTLAKIGEREWYFFVPRDRRPASGGRPNRTTERGFWKATGSDRPIRSAADPRRLIGLKKILVYYRGRGPRGRKTDWVMNEYRLPDVHNELSAAPPLPPMKRQEDVVLCKVYRKATSMRELEQRAAMEQDDGASAMAETASPSDQGNFSESFFALDDVVAEIKEERVDVAAPESTAPDILPEELPETPATRQLPSLPAIQVPSHGNFDWIHDAFVTQLRSPWLDQWSPLYAQLLNF</sequence>
<evidence type="ECO:0000256" key="2">
    <source>
        <dbReference type="ARBA" id="ARBA00023125"/>
    </source>
</evidence>
<dbReference type="AlphaFoldDB" id="A0A2I0AX40"/>
<dbReference type="InterPro" id="IPR036093">
    <property type="entry name" value="NAC_dom_sf"/>
</dbReference>
<evidence type="ECO:0000256" key="4">
    <source>
        <dbReference type="ARBA" id="ARBA00023242"/>
    </source>
</evidence>
<keyword evidence="7" id="KW-1185">Reference proteome</keyword>
<dbReference type="OrthoDB" id="1880352at2759"/>
<feature type="domain" description="NAC" evidence="5">
    <location>
        <begin position="1"/>
        <end position="140"/>
    </location>
</feature>
<evidence type="ECO:0000256" key="1">
    <source>
        <dbReference type="ARBA" id="ARBA00023015"/>
    </source>
</evidence>
<gene>
    <name evidence="6" type="primary">NAM-B2</name>
    <name evidence="6" type="ORF">AXF42_Ash009792</name>
</gene>
<dbReference type="Gene3D" id="2.170.150.80">
    <property type="entry name" value="NAC domain"/>
    <property type="match status" value="1"/>
</dbReference>
<evidence type="ECO:0000313" key="7">
    <source>
        <dbReference type="Proteomes" id="UP000236161"/>
    </source>
</evidence>
<evidence type="ECO:0000256" key="3">
    <source>
        <dbReference type="ARBA" id="ARBA00023163"/>
    </source>
</evidence>
<dbReference type="STRING" id="1088818.A0A2I0AX40"/>
<dbReference type="PANTHER" id="PTHR31744:SF79">
    <property type="entry name" value="NAC DOMAIN-CONTAINING PROTEIN"/>
    <property type="match status" value="1"/>
</dbReference>
<proteinExistence type="predicted"/>
<dbReference type="GO" id="GO:0006355">
    <property type="term" value="P:regulation of DNA-templated transcription"/>
    <property type="evidence" value="ECO:0007669"/>
    <property type="project" value="InterPro"/>
</dbReference>
<protein>
    <submittedName>
        <fullName evidence="6">NAC transcription factor NAM-B2</fullName>
    </submittedName>
</protein>
<keyword evidence="1" id="KW-0805">Transcription regulation</keyword>
<organism evidence="6 7">
    <name type="scientific">Apostasia shenzhenica</name>
    <dbReference type="NCBI Taxonomy" id="1088818"/>
    <lineage>
        <taxon>Eukaryota</taxon>
        <taxon>Viridiplantae</taxon>
        <taxon>Streptophyta</taxon>
        <taxon>Embryophyta</taxon>
        <taxon>Tracheophyta</taxon>
        <taxon>Spermatophyta</taxon>
        <taxon>Magnoliopsida</taxon>
        <taxon>Liliopsida</taxon>
        <taxon>Asparagales</taxon>
        <taxon>Orchidaceae</taxon>
        <taxon>Apostasioideae</taxon>
        <taxon>Apostasia</taxon>
    </lineage>
</organism>
<dbReference type="PROSITE" id="PS51005">
    <property type="entry name" value="NAC"/>
    <property type="match status" value="1"/>
</dbReference>
<name>A0A2I0AX40_9ASPA</name>
<dbReference type="EMBL" id="KZ451942">
    <property type="protein sequence ID" value="PKA60108.1"/>
    <property type="molecule type" value="Genomic_DNA"/>
</dbReference>
<accession>A0A2I0AX40</accession>
<dbReference type="SUPFAM" id="SSF101941">
    <property type="entry name" value="NAC domain"/>
    <property type="match status" value="1"/>
</dbReference>
<keyword evidence="3" id="KW-0804">Transcription</keyword>
<keyword evidence="2" id="KW-0238">DNA-binding</keyword>
<dbReference type="Pfam" id="PF02365">
    <property type="entry name" value="NAM"/>
    <property type="match status" value="1"/>
</dbReference>
<evidence type="ECO:0000259" key="5">
    <source>
        <dbReference type="PROSITE" id="PS51005"/>
    </source>
</evidence>